<keyword evidence="3" id="KW-1185">Reference proteome</keyword>
<dbReference type="PANTHER" id="PTHR35551">
    <property type="match status" value="1"/>
</dbReference>
<dbReference type="Pfam" id="PF11016">
    <property type="entry name" value="DUF2854"/>
    <property type="match status" value="1"/>
</dbReference>
<dbReference type="HOGENOM" id="CLU_071178_3_0_3"/>
<dbReference type="PATRIC" id="fig|1173027.3.peg.1214"/>
<proteinExistence type="predicted"/>
<gene>
    <name evidence="2" type="ORF">Mic7113_1105</name>
</gene>
<keyword evidence="1" id="KW-0472">Membrane</keyword>
<dbReference type="Proteomes" id="UP000010471">
    <property type="component" value="Chromosome"/>
</dbReference>
<sequence length="186" mass="20475">MLRQTSLGTLGLSIGGILTLMGFVAYATGNATLNLVGFFYGIPILLGGLALTASELKPVPLSQPTPPSVLKLREIQATSTQNQIRKDVMRYRYGQTAHLDSSLESLKLSPTDEERPLLVGLRETEVDGAYTLILEFESPLIPFETWQEKREKIEKFFGPDIRVDLSQAEDNRVDVALIATPQPVTS</sequence>
<organism evidence="2 3">
    <name type="scientific">Allocoleopsis franciscana PCC 7113</name>
    <dbReference type="NCBI Taxonomy" id="1173027"/>
    <lineage>
        <taxon>Bacteria</taxon>
        <taxon>Bacillati</taxon>
        <taxon>Cyanobacteriota</taxon>
        <taxon>Cyanophyceae</taxon>
        <taxon>Coleofasciculales</taxon>
        <taxon>Coleofasciculaceae</taxon>
        <taxon>Allocoleopsis</taxon>
        <taxon>Allocoleopsis franciscana</taxon>
    </lineage>
</organism>
<dbReference type="AlphaFoldDB" id="K9W9R9"/>
<name>K9W9R9_9CYAN</name>
<feature type="transmembrane region" description="Helical" evidence="1">
    <location>
        <begin position="7"/>
        <end position="27"/>
    </location>
</feature>
<dbReference type="RefSeq" id="WP_015181158.1">
    <property type="nucleotide sequence ID" value="NC_019738.1"/>
</dbReference>
<reference evidence="2 3" key="1">
    <citation type="submission" date="2012-06" db="EMBL/GenBank/DDBJ databases">
        <title>Finished chromosome of genome of Microcoleus sp. PCC 7113.</title>
        <authorList>
            <consortium name="US DOE Joint Genome Institute"/>
            <person name="Gugger M."/>
            <person name="Coursin T."/>
            <person name="Rippka R."/>
            <person name="Tandeau De Marsac N."/>
            <person name="Huntemann M."/>
            <person name="Wei C.-L."/>
            <person name="Han J."/>
            <person name="Detter J.C."/>
            <person name="Han C."/>
            <person name="Tapia R."/>
            <person name="Chen A."/>
            <person name="Kyrpides N."/>
            <person name="Mavromatis K."/>
            <person name="Markowitz V."/>
            <person name="Szeto E."/>
            <person name="Ivanova N."/>
            <person name="Pagani I."/>
            <person name="Pati A."/>
            <person name="Goodwin L."/>
            <person name="Nordberg H.P."/>
            <person name="Cantor M.N."/>
            <person name="Hua S.X."/>
            <person name="Woyke T."/>
            <person name="Kerfeld C.A."/>
        </authorList>
    </citation>
    <scope>NUCLEOTIDE SEQUENCE [LARGE SCALE GENOMIC DNA]</scope>
    <source>
        <strain evidence="2 3">PCC 7113</strain>
    </source>
</reference>
<feature type="transmembrane region" description="Helical" evidence="1">
    <location>
        <begin position="33"/>
        <end position="53"/>
    </location>
</feature>
<dbReference type="KEGG" id="mic:Mic7113_1105"/>
<dbReference type="PANTHER" id="PTHR35551:SF1">
    <property type="entry name" value="ACCLIMATION OF PHOTOSYNTHESIS TO ENVIRONMENT"/>
    <property type="match status" value="1"/>
</dbReference>
<keyword evidence="1" id="KW-0812">Transmembrane</keyword>
<evidence type="ECO:0008006" key="4">
    <source>
        <dbReference type="Google" id="ProtNLM"/>
    </source>
</evidence>
<dbReference type="eggNOG" id="ENOG502ZBJ3">
    <property type="taxonomic scope" value="Bacteria"/>
</dbReference>
<dbReference type="STRING" id="1173027.Mic7113_1105"/>
<evidence type="ECO:0000313" key="2">
    <source>
        <dbReference type="EMBL" id="AFZ16998.1"/>
    </source>
</evidence>
<dbReference type="OrthoDB" id="542452at2"/>
<evidence type="ECO:0000313" key="3">
    <source>
        <dbReference type="Proteomes" id="UP000010471"/>
    </source>
</evidence>
<protein>
    <recommendedName>
        <fullName evidence="4">DUF2854 domain-containing protein</fullName>
    </recommendedName>
</protein>
<keyword evidence="1" id="KW-1133">Transmembrane helix</keyword>
<accession>K9W9R9</accession>
<dbReference type="EMBL" id="CP003630">
    <property type="protein sequence ID" value="AFZ16998.1"/>
    <property type="molecule type" value="Genomic_DNA"/>
</dbReference>
<dbReference type="InterPro" id="IPR021275">
    <property type="entry name" value="DUF2854"/>
</dbReference>
<evidence type="ECO:0000256" key="1">
    <source>
        <dbReference type="SAM" id="Phobius"/>
    </source>
</evidence>